<evidence type="ECO:0000313" key="2">
    <source>
        <dbReference type="Proteomes" id="UP000770717"/>
    </source>
</evidence>
<name>A0A8J6F1Z4_ELECQ</name>
<dbReference type="AlphaFoldDB" id="A0A8J6F1Z4"/>
<organism evidence="1 2">
    <name type="scientific">Eleutherodactylus coqui</name>
    <name type="common">Puerto Rican coqui</name>
    <dbReference type="NCBI Taxonomy" id="57060"/>
    <lineage>
        <taxon>Eukaryota</taxon>
        <taxon>Metazoa</taxon>
        <taxon>Chordata</taxon>
        <taxon>Craniata</taxon>
        <taxon>Vertebrata</taxon>
        <taxon>Euteleostomi</taxon>
        <taxon>Amphibia</taxon>
        <taxon>Batrachia</taxon>
        <taxon>Anura</taxon>
        <taxon>Neobatrachia</taxon>
        <taxon>Hyloidea</taxon>
        <taxon>Eleutherodactylidae</taxon>
        <taxon>Eleutherodactylinae</taxon>
        <taxon>Eleutherodactylus</taxon>
        <taxon>Eleutherodactylus</taxon>
    </lineage>
</organism>
<accession>A0A8J6F1Z4</accession>
<dbReference type="SUPFAM" id="SSF52218">
    <property type="entry name" value="Flavoproteins"/>
    <property type="match status" value="1"/>
</dbReference>
<dbReference type="Gene3D" id="3.40.50.360">
    <property type="match status" value="1"/>
</dbReference>
<sequence length="55" mass="5790">MNGSLKNIAVDVLSEMGCSVTVSDLYAMKFNAAATRNDITGDSCVMIKILETGCS</sequence>
<evidence type="ECO:0000313" key="1">
    <source>
        <dbReference type="EMBL" id="KAG9479323.1"/>
    </source>
</evidence>
<proteinExistence type="predicted"/>
<dbReference type="OrthoDB" id="26889at2759"/>
<reference evidence="1" key="1">
    <citation type="thesis" date="2020" institute="ProQuest LLC" country="789 East Eisenhower Parkway, Ann Arbor, MI, USA">
        <title>Comparative Genomics and Chromosome Evolution.</title>
        <authorList>
            <person name="Mudd A.B."/>
        </authorList>
    </citation>
    <scope>NUCLEOTIDE SEQUENCE</scope>
    <source>
        <strain evidence="1">HN-11 Male</strain>
        <tissue evidence="1">Kidney and liver</tissue>
    </source>
</reference>
<dbReference type="EMBL" id="WNTK01000008">
    <property type="protein sequence ID" value="KAG9479323.1"/>
    <property type="molecule type" value="Genomic_DNA"/>
</dbReference>
<comment type="caution">
    <text evidence="1">The sequence shown here is derived from an EMBL/GenBank/DDBJ whole genome shotgun (WGS) entry which is preliminary data.</text>
</comment>
<dbReference type="Proteomes" id="UP000770717">
    <property type="component" value="Unassembled WGS sequence"/>
</dbReference>
<dbReference type="InterPro" id="IPR029039">
    <property type="entry name" value="Flavoprotein-like_sf"/>
</dbReference>
<gene>
    <name evidence="1" type="ORF">GDO78_012796</name>
</gene>
<protein>
    <submittedName>
        <fullName evidence="1">Uncharacterized protein</fullName>
    </submittedName>
</protein>
<keyword evidence="2" id="KW-1185">Reference proteome</keyword>